<comment type="catalytic activity">
    <reaction evidence="18">
        <text>L-seryl-[protein] + ATP = O-phospho-L-seryl-[protein] + ADP + H(+)</text>
        <dbReference type="Rhea" id="RHEA:17989"/>
        <dbReference type="Rhea" id="RHEA-COMP:9863"/>
        <dbReference type="Rhea" id="RHEA-COMP:11604"/>
        <dbReference type="ChEBI" id="CHEBI:15378"/>
        <dbReference type="ChEBI" id="CHEBI:29999"/>
        <dbReference type="ChEBI" id="CHEBI:30616"/>
        <dbReference type="ChEBI" id="CHEBI:83421"/>
        <dbReference type="ChEBI" id="CHEBI:456216"/>
        <dbReference type="EC" id="2.7.11.1"/>
    </reaction>
</comment>
<keyword evidence="9" id="KW-0547">Nucleotide-binding</keyword>
<protein>
    <recommendedName>
        <fullName evidence="5">non-specific serine/threonine protein kinase</fullName>
        <ecNumber evidence="5">2.7.11.1</ecNumber>
    </recommendedName>
</protein>
<dbReference type="SUPFAM" id="SSF56112">
    <property type="entry name" value="Protein kinase-like (PK-like)"/>
    <property type="match status" value="1"/>
</dbReference>
<dbReference type="GO" id="GO:0005741">
    <property type="term" value="C:mitochondrial outer membrane"/>
    <property type="evidence" value="ECO:0007669"/>
    <property type="project" value="UniProtKB-SubCell"/>
</dbReference>
<evidence type="ECO:0000256" key="14">
    <source>
        <dbReference type="ARBA" id="ARBA00022842"/>
    </source>
</evidence>
<dbReference type="InterPro" id="IPR000719">
    <property type="entry name" value="Prot_kinase_dom"/>
</dbReference>
<reference evidence="21" key="2">
    <citation type="submission" date="2023-11" db="UniProtKB">
        <authorList>
            <consortium name="WormBaseParasite"/>
        </authorList>
    </citation>
    <scope>IDENTIFICATION</scope>
</reference>
<evidence type="ECO:0000256" key="11">
    <source>
        <dbReference type="ARBA" id="ARBA00022787"/>
    </source>
</evidence>
<keyword evidence="13" id="KW-0067">ATP-binding</keyword>
<evidence type="ECO:0000256" key="12">
    <source>
        <dbReference type="ARBA" id="ARBA00022792"/>
    </source>
</evidence>
<evidence type="ECO:0000256" key="5">
    <source>
        <dbReference type="ARBA" id="ARBA00012513"/>
    </source>
</evidence>
<evidence type="ECO:0000313" key="21">
    <source>
        <dbReference type="WBParaSite" id="TREG1_7460.1"/>
    </source>
</evidence>
<dbReference type="Proteomes" id="UP000050795">
    <property type="component" value="Unassembled WGS sequence"/>
</dbReference>
<dbReference type="EC" id="2.7.11.1" evidence="5"/>
<evidence type="ECO:0000256" key="16">
    <source>
        <dbReference type="ARBA" id="ARBA00023128"/>
    </source>
</evidence>
<dbReference type="GO" id="GO:0042981">
    <property type="term" value="P:regulation of apoptotic process"/>
    <property type="evidence" value="ECO:0007669"/>
    <property type="project" value="TreeGrafter"/>
</dbReference>
<proteinExistence type="predicted"/>
<dbReference type="GO" id="GO:0004674">
    <property type="term" value="F:protein serine/threonine kinase activity"/>
    <property type="evidence" value="ECO:0007669"/>
    <property type="project" value="UniProtKB-KW"/>
</dbReference>
<dbReference type="InterPro" id="IPR051511">
    <property type="entry name" value="MitoQC_Scaffold_Kinases"/>
</dbReference>
<accession>A0AA85KAA0</accession>
<keyword evidence="15" id="KW-0809">Transit peptide</keyword>
<dbReference type="InterPro" id="IPR008271">
    <property type="entry name" value="Ser/Thr_kinase_AS"/>
</dbReference>
<keyword evidence="14" id="KW-0460">Magnesium</keyword>
<dbReference type="GO" id="GO:0005743">
    <property type="term" value="C:mitochondrial inner membrane"/>
    <property type="evidence" value="ECO:0007669"/>
    <property type="project" value="UniProtKB-SubCell"/>
</dbReference>
<dbReference type="GO" id="GO:0000422">
    <property type="term" value="P:autophagy of mitochondrion"/>
    <property type="evidence" value="ECO:0007669"/>
    <property type="project" value="TreeGrafter"/>
</dbReference>
<evidence type="ECO:0000256" key="2">
    <source>
        <dbReference type="ARBA" id="ARBA00004434"/>
    </source>
</evidence>
<evidence type="ECO:0000256" key="1">
    <source>
        <dbReference type="ARBA" id="ARBA00001946"/>
    </source>
</evidence>
<keyword evidence="7" id="KW-0808">Transferase</keyword>
<keyword evidence="11" id="KW-1000">Mitochondrion outer membrane</keyword>
<comment type="subcellular location">
    <subcellularLocation>
        <location evidence="3">Cytoplasm</location>
        <location evidence="3">Cytosol</location>
    </subcellularLocation>
    <subcellularLocation>
        <location evidence="2">Mitochondrion inner membrane</location>
        <topology evidence="2">Single-pass membrane protein</topology>
    </subcellularLocation>
    <subcellularLocation>
        <location evidence="4">Mitochondrion outer membrane</location>
        <topology evidence="4">Single-pass membrane protein</topology>
    </subcellularLocation>
</comment>
<keyword evidence="10" id="KW-0418">Kinase</keyword>
<dbReference type="GO" id="GO:0046872">
    <property type="term" value="F:metal ion binding"/>
    <property type="evidence" value="ECO:0007669"/>
    <property type="project" value="UniProtKB-KW"/>
</dbReference>
<keyword evidence="12" id="KW-0472">Membrane</keyword>
<feature type="domain" description="Protein kinase" evidence="19">
    <location>
        <begin position="143"/>
        <end position="649"/>
    </location>
</feature>
<evidence type="ECO:0000256" key="7">
    <source>
        <dbReference type="ARBA" id="ARBA00022679"/>
    </source>
</evidence>
<organism evidence="20 21">
    <name type="scientific">Trichobilharzia regenti</name>
    <name type="common">Nasal bird schistosome</name>
    <dbReference type="NCBI Taxonomy" id="157069"/>
    <lineage>
        <taxon>Eukaryota</taxon>
        <taxon>Metazoa</taxon>
        <taxon>Spiralia</taxon>
        <taxon>Lophotrochozoa</taxon>
        <taxon>Platyhelminthes</taxon>
        <taxon>Trematoda</taxon>
        <taxon>Digenea</taxon>
        <taxon>Strigeidida</taxon>
        <taxon>Schistosomatoidea</taxon>
        <taxon>Schistosomatidae</taxon>
        <taxon>Trichobilharzia</taxon>
    </lineage>
</organism>
<evidence type="ECO:0000256" key="13">
    <source>
        <dbReference type="ARBA" id="ARBA00022840"/>
    </source>
</evidence>
<dbReference type="InterPro" id="IPR011009">
    <property type="entry name" value="Kinase-like_dom_sf"/>
</dbReference>
<evidence type="ECO:0000256" key="10">
    <source>
        <dbReference type="ARBA" id="ARBA00022777"/>
    </source>
</evidence>
<keyword evidence="20" id="KW-1185">Reference proteome</keyword>
<evidence type="ECO:0000256" key="9">
    <source>
        <dbReference type="ARBA" id="ARBA00022741"/>
    </source>
</evidence>
<evidence type="ECO:0000256" key="15">
    <source>
        <dbReference type="ARBA" id="ARBA00022946"/>
    </source>
</evidence>
<dbReference type="SMART" id="SM00220">
    <property type="entry name" value="S_TKc"/>
    <property type="match status" value="1"/>
</dbReference>
<keyword evidence="16" id="KW-0496">Mitochondrion</keyword>
<dbReference type="GO" id="GO:0005829">
    <property type="term" value="C:cytosol"/>
    <property type="evidence" value="ECO:0007669"/>
    <property type="project" value="UniProtKB-SubCell"/>
</dbReference>
<dbReference type="AlphaFoldDB" id="A0AA85KAA0"/>
<dbReference type="WBParaSite" id="TREG1_7460.1">
    <property type="protein sequence ID" value="TREG1_7460.1"/>
    <property type="gene ID" value="TREG1_7460"/>
</dbReference>
<dbReference type="PROSITE" id="PS50011">
    <property type="entry name" value="PROTEIN_KINASE_DOM"/>
    <property type="match status" value="1"/>
</dbReference>
<comment type="cofactor">
    <cofactor evidence="1">
        <name>Mg(2+)</name>
        <dbReference type="ChEBI" id="CHEBI:18420"/>
    </cofactor>
</comment>
<dbReference type="GO" id="GO:0090141">
    <property type="term" value="P:positive regulation of mitochondrial fission"/>
    <property type="evidence" value="ECO:0007669"/>
    <property type="project" value="TreeGrafter"/>
</dbReference>
<reference evidence="20" key="1">
    <citation type="submission" date="2022-06" db="EMBL/GenBank/DDBJ databases">
        <authorList>
            <person name="Berger JAMES D."/>
            <person name="Berger JAMES D."/>
        </authorList>
    </citation>
    <scope>NUCLEOTIDE SEQUENCE [LARGE SCALE GENOMIC DNA]</scope>
</reference>
<sequence length="759" mass="85916">MSWRSFLTGGIKYWKRLQKFPVILKQPGIYLLSKCSFPHQCIHPNTLGLFKHFGRYTQDTSLVRTVYRTIVNSSTEQRPNLLLRVSRHFTGAADLRHSYHNHNSFHPINKACKPKRKSWLENLFGRNKYKSLSSLATNCADTIVPKEFIAAGCNSAVWGAEIRKQYQSGNETIDELAVKVLYNYYVNSSCYGKANTKLESGDNSDTVKNIPENWILLHRQIQRECELRPQTNHPNIVPIVGHFVDRAPQLEVNRESVGKSSDELEKYTCLTELHESKCSQVSGNVSRSVNSSSTPISCWPGAESFPEAFAGRPYTFYMLMPKFEATLDDLLQGSIKFNFQNSYTEIMRNKTTKYGRSACRDTSSAQLSQYIIPNTANSVISSKSDNVDIDSQIVTDDVYIKHAETYLSVDDIVTILVQIFEAVAELEAHGIAHRDIKPNNILIRQRVPFESDQISGLKSTRLTFESTQDPSLRWLNDKEVEMTNSHLCVALTDFGCAIRTNQSTSEAASSFNQSKLKTALTNLIGVLSDDDNDNAYINHSGNTALLAPEIACIYRNLPIDYSHDRNITGQDYARSDLWAAATLIYPLFGMSNPFVDGTLSSVDYSEDALPQLPPEAPKIMTWILHRCLKRDPSKRPRADEIADILHVWCLVRHLHRRQKASILRNLHQTSSKSVDILPEEILNPMQSNKAKLMLSNNRLCELLNIFWAADWLTGAAQPLQGIRSMFYSRATPGRFELCLDVLHSVDSLNRDNLIDSIYN</sequence>
<comment type="catalytic activity">
    <reaction evidence="17">
        <text>L-threonyl-[protein] + ATP = O-phospho-L-threonyl-[protein] + ADP + H(+)</text>
        <dbReference type="Rhea" id="RHEA:46608"/>
        <dbReference type="Rhea" id="RHEA-COMP:11060"/>
        <dbReference type="Rhea" id="RHEA-COMP:11605"/>
        <dbReference type="ChEBI" id="CHEBI:15378"/>
        <dbReference type="ChEBI" id="CHEBI:30013"/>
        <dbReference type="ChEBI" id="CHEBI:30616"/>
        <dbReference type="ChEBI" id="CHEBI:61977"/>
        <dbReference type="ChEBI" id="CHEBI:456216"/>
        <dbReference type="EC" id="2.7.11.1"/>
    </reaction>
</comment>
<evidence type="ECO:0000256" key="18">
    <source>
        <dbReference type="ARBA" id="ARBA00048679"/>
    </source>
</evidence>
<dbReference type="PANTHER" id="PTHR22972:SF7">
    <property type="entry name" value="SERINE_THREONINE-PROTEIN KINASE PINK1, MITOCHONDRIAL"/>
    <property type="match status" value="1"/>
</dbReference>
<evidence type="ECO:0000256" key="4">
    <source>
        <dbReference type="ARBA" id="ARBA00004572"/>
    </source>
</evidence>
<evidence type="ECO:0000259" key="19">
    <source>
        <dbReference type="PROSITE" id="PS50011"/>
    </source>
</evidence>
<dbReference type="PROSITE" id="PS00108">
    <property type="entry name" value="PROTEIN_KINASE_ST"/>
    <property type="match status" value="1"/>
</dbReference>
<evidence type="ECO:0000256" key="17">
    <source>
        <dbReference type="ARBA" id="ARBA00047899"/>
    </source>
</evidence>
<evidence type="ECO:0000256" key="6">
    <source>
        <dbReference type="ARBA" id="ARBA00022527"/>
    </source>
</evidence>
<evidence type="ECO:0000313" key="20">
    <source>
        <dbReference type="Proteomes" id="UP000050795"/>
    </source>
</evidence>
<dbReference type="Gene3D" id="1.10.510.10">
    <property type="entry name" value="Transferase(Phosphotransferase) domain 1"/>
    <property type="match status" value="1"/>
</dbReference>
<name>A0AA85KAA0_TRIRE</name>
<evidence type="ECO:0000256" key="8">
    <source>
        <dbReference type="ARBA" id="ARBA00022723"/>
    </source>
</evidence>
<evidence type="ECO:0000256" key="3">
    <source>
        <dbReference type="ARBA" id="ARBA00004514"/>
    </source>
</evidence>
<keyword evidence="6" id="KW-0723">Serine/threonine-protein kinase</keyword>
<dbReference type="PANTHER" id="PTHR22972">
    <property type="entry name" value="SERINE/THREONINE PROTEIN KINASE"/>
    <property type="match status" value="1"/>
</dbReference>
<dbReference type="GO" id="GO:0005524">
    <property type="term" value="F:ATP binding"/>
    <property type="evidence" value="ECO:0007669"/>
    <property type="project" value="UniProtKB-KW"/>
</dbReference>
<keyword evidence="8" id="KW-0479">Metal-binding</keyword>
<keyword evidence="12" id="KW-0999">Mitochondrion inner membrane</keyword>